<dbReference type="PANTHER" id="PTHR13048">
    <property type="entry name" value="TRAFFICKING PROTEIN PARTICLE COMPLEX SUBUNIT 3"/>
    <property type="match status" value="1"/>
</dbReference>
<evidence type="ECO:0000256" key="8">
    <source>
        <dbReference type="PIRNR" id="PIRNR018293"/>
    </source>
</evidence>
<protein>
    <recommendedName>
        <fullName evidence="8">Trafficking protein particle complex subunit</fullName>
    </recommendedName>
</protein>
<keyword evidence="7 8" id="KW-0333">Golgi apparatus</keyword>
<dbReference type="GO" id="GO:0005794">
    <property type="term" value="C:Golgi apparatus"/>
    <property type="evidence" value="ECO:0007669"/>
    <property type="project" value="UniProtKB-SubCell"/>
</dbReference>
<comment type="subcellular location">
    <subcellularLocation>
        <location evidence="2">Endoplasmic reticulum</location>
    </subcellularLocation>
    <subcellularLocation>
        <location evidence="1 8">Golgi apparatus</location>
        <location evidence="1 8">cis-Golgi network</location>
    </subcellularLocation>
</comment>
<dbReference type="GO" id="GO:0030008">
    <property type="term" value="C:TRAPP complex"/>
    <property type="evidence" value="ECO:0007669"/>
    <property type="project" value="InterPro"/>
</dbReference>
<evidence type="ECO:0000256" key="7">
    <source>
        <dbReference type="ARBA" id="ARBA00023034"/>
    </source>
</evidence>
<dbReference type="PIRSF" id="PIRSF018293">
    <property type="entry name" value="TRAPP_I_complex_Bet3"/>
    <property type="match status" value="1"/>
</dbReference>
<name>A0AAV8UM71_9RHOD</name>
<comment type="subunit">
    <text evidence="8">Homodimer.</text>
</comment>
<dbReference type="InterPro" id="IPR016721">
    <property type="entry name" value="Bet3"/>
</dbReference>
<dbReference type="FunFam" id="3.30.1380.20:FF:000001">
    <property type="entry name" value="Trafficking protein particle complex subunit BET3"/>
    <property type="match status" value="1"/>
</dbReference>
<evidence type="ECO:0000313" key="10">
    <source>
        <dbReference type="Proteomes" id="UP001157974"/>
    </source>
</evidence>
<comment type="caution">
    <text evidence="9">The sequence shown here is derived from an EMBL/GenBank/DDBJ whole genome shotgun (WGS) entry which is preliminary data.</text>
</comment>
<sequence length="186" mass="21301">MSKVNLQRLGETVFQSSDRVSAELLALTYGSTVKQLLVDYEEPDEVNKQLDQMGYNIGIRLIEDVIANSKIYTISSFVDSAEIVAKVAFKMYLGVVANTVDWNSDKTEFSLQFDDNPLTEFTELPDRYSDLWYANILCGIIRGAYEMVQMKVECKYTKCVLRGDDTNEIRIVLREMLLERPPLDDE</sequence>
<gene>
    <name evidence="9" type="ORF">NDN08_005958</name>
</gene>
<evidence type="ECO:0000313" key="9">
    <source>
        <dbReference type="EMBL" id="KAJ8902638.1"/>
    </source>
</evidence>
<keyword evidence="4 8" id="KW-0813">Transport</keyword>
<evidence type="ECO:0000256" key="5">
    <source>
        <dbReference type="ARBA" id="ARBA00022824"/>
    </source>
</evidence>
<dbReference type="GO" id="GO:0048193">
    <property type="term" value="P:Golgi vesicle transport"/>
    <property type="evidence" value="ECO:0007669"/>
    <property type="project" value="InterPro"/>
</dbReference>
<comment type="similarity">
    <text evidence="3 8">Belongs to the TRAPP small subunits family. BET3 subfamily.</text>
</comment>
<organism evidence="9 10">
    <name type="scientific">Rhodosorus marinus</name>
    <dbReference type="NCBI Taxonomy" id="101924"/>
    <lineage>
        <taxon>Eukaryota</taxon>
        <taxon>Rhodophyta</taxon>
        <taxon>Stylonematophyceae</taxon>
        <taxon>Stylonematales</taxon>
        <taxon>Stylonemataceae</taxon>
        <taxon>Rhodosorus</taxon>
    </lineage>
</organism>
<dbReference type="CDD" id="cd14942">
    <property type="entry name" value="TRAPPC3_bet3"/>
    <property type="match status" value="1"/>
</dbReference>
<dbReference type="AlphaFoldDB" id="A0AAV8UM71"/>
<dbReference type="InterPro" id="IPR024096">
    <property type="entry name" value="NO_sig/Golgi_transp_ligand-bd"/>
</dbReference>
<dbReference type="Pfam" id="PF04051">
    <property type="entry name" value="TRAPP"/>
    <property type="match status" value="1"/>
</dbReference>
<keyword evidence="5" id="KW-0256">Endoplasmic reticulum</keyword>
<reference evidence="9 10" key="1">
    <citation type="journal article" date="2023" name="Nat. Commun.">
        <title>Origin of minicircular mitochondrial genomes in red algae.</title>
        <authorList>
            <person name="Lee Y."/>
            <person name="Cho C.H."/>
            <person name="Lee Y.M."/>
            <person name="Park S.I."/>
            <person name="Yang J.H."/>
            <person name="West J.A."/>
            <person name="Bhattacharya D."/>
            <person name="Yoon H.S."/>
        </authorList>
    </citation>
    <scope>NUCLEOTIDE SEQUENCE [LARGE SCALE GENOMIC DNA]</scope>
    <source>
        <strain evidence="9 10">CCMP1338</strain>
        <tissue evidence="9">Whole cell</tissue>
    </source>
</reference>
<dbReference type="Gene3D" id="3.30.1380.20">
    <property type="entry name" value="Trafficking protein particle complex subunit 3"/>
    <property type="match status" value="1"/>
</dbReference>
<evidence type="ECO:0000256" key="1">
    <source>
        <dbReference type="ARBA" id="ARBA00004222"/>
    </source>
</evidence>
<dbReference type="GO" id="GO:0016236">
    <property type="term" value="P:macroautophagy"/>
    <property type="evidence" value="ECO:0007669"/>
    <property type="project" value="UniProtKB-ARBA"/>
</dbReference>
<accession>A0AAV8UM71</accession>
<evidence type="ECO:0000256" key="2">
    <source>
        <dbReference type="ARBA" id="ARBA00004240"/>
    </source>
</evidence>
<dbReference type="GO" id="GO:0005783">
    <property type="term" value="C:endoplasmic reticulum"/>
    <property type="evidence" value="ECO:0007669"/>
    <property type="project" value="UniProtKB-SubCell"/>
</dbReference>
<evidence type="ECO:0000256" key="4">
    <source>
        <dbReference type="ARBA" id="ARBA00022448"/>
    </source>
</evidence>
<dbReference type="SUPFAM" id="SSF111126">
    <property type="entry name" value="Ligand-binding domain in the NO signalling and Golgi transport"/>
    <property type="match status" value="1"/>
</dbReference>
<comment type="function">
    <text evidence="8">May play a role in vesicular transport from endoplasmic reticulum to Golgi.</text>
</comment>
<keyword evidence="6 8" id="KW-0931">ER-Golgi transport</keyword>
<proteinExistence type="inferred from homology"/>
<evidence type="ECO:0000256" key="3">
    <source>
        <dbReference type="ARBA" id="ARBA00006218"/>
    </source>
</evidence>
<evidence type="ECO:0000256" key="6">
    <source>
        <dbReference type="ARBA" id="ARBA00022892"/>
    </source>
</evidence>
<dbReference type="EMBL" id="JAMWBK010000008">
    <property type="protein sequence ID" value="KAJ8902638.1"/>
    <property type="molecule type" value="Genomic_DNA"/>
</dbReference>
<dbReference type="InterPro" id="IPR007194">
    <property type="entry name" value="TRAPP_component"/>
</dbReference>
<dbReference type="Proteomes" id="UP001157974">
    <property type="component" value="Unassembled WGS sequence"/>
</dbReference>
<keyword evidence="10" id="KW-1185">Reference proteome</keyword>